<proteinExistence type="predicted"/>
<dbReference type="EMBL" id="BFBB01000003">
    <property type="protein sequence ID" value="GBF49395.1"/>
    <property type="molecule type" value="Genomic_DNA"/>
</dbReference>
<gene>
    <name evidence="1" type="ORF">LPTSP4_09080</name>
</gene>
<dbReference type="AlphaFoldDB" id="A0A2P2DXN6"/>
<dbReference type="OrthoDB" id="8962020at2"/>
<evidence type="ECO:0000313" key="1">
    <source>
        <dbReference type="EMBL" id="GBF49395.1"/>
    </source>
</evidence>
<sequence>MKGRFYVYLPTNKKYNYPKAEGLLFNTQEKRFSFLVDLDASGKATGETSGRVIRDFQKLNPGISIIKVETKALNTSVPIVQTPVRNQVKPSVKKDDDSSGMVLVAGLLIIGSLLF</sequence>
<dbReference type="RefSeq" id="WP_108974250.1">
    <property type="nucleotide sequence ID" value="NZ_BFBB01000003.1"/>
</dbReference>
<organism evidence="1 2">
    <name type="scientific">Leptospira ryugenii</name>
    <dbReference type="NCBI Taxonomy" id="1917863"/>
    <lineage>
        <taxon>Bacteria</taxon>
        <taxon>Pseudomonadati</taxon>
        <taxon>Spirochaetota</taxon>
        <taxon>Spirochaetia</taxon>
        <taxon>Leptospirales</taxon>
        <taxon>Leptospiraceae</taxon>
        <taxon>Leptospira</taxon>
    </lineage>
</organism>
<accession>A0A2P2DXN6</accession>
<protein>
    <submittedName>
        <fullName evidence="1">Uncharacterized protein</fullName>
    </submittedName>
</protein>
<dbReference type="Proteomes" id="UP000245133">
    <property type="component" value="Unassembled WGS sequence"/>
</dbReference>
<reference evidence="1 2" key="1">
    <citation type="submission" date="2018-02" db="EMBL/GenBank/DDBJ databases">
        <title>Novel Leptospira species isolated from soil and water in Japan.</title>
        <authorList>
            <person name="Nakao R."/>
            <person name="Masuzawa T."/>
        </authorList>
    </citation>
    <scope>NUCLEOTIDE SEQUENCE [LARGE SCALE GENOMIC DNA]</scope>
    <source>
        <strain evidence="1 2">YH101</strain>
    </source>
</reference>
<keyword evidence="2" id="KW-1185">Reference proteome</keyword>
<name>A0A2P2DXN6_9LEPT</name>
<evidence type="ECO:0000313" key="2">
    <source>
        <dbReference type="Proteomes" id="UP000245133"/>
    </source>
</evidence>
<comment type="caution">
    <text evidence="1">The sequence shown here is derived from an EMBL/GenBank/DDBJ whole genome shotgun (WGS) entry which is preliminary data.</text>
</comment>